<dbReference type="Pfam" id="PF00126">
    <property type="entry name" value="HTH_1"/>
    <property type="match status" value="1"/>
</dbReference>
<sequence>MKNINNYDLNLLNVFRLMMQIRSVSKVAQKLGITQSAMSHVLNKLRAQFDDPLFHKTSHGMEPTIRAQELYETIIDPLENLTRALQITHVFDPLASHRTFVLGTSDYLEKLILPKLVRYLSNTAPNIKLKCTNYDDTKLSKELQNVDFVFGRYSNPAENLYQQTLWHDKFITLANVNHPRIRNKTISINEFINEQHILISPTGVGTSLVDKQLAKLGYKRNVMLTTHLFNTPIEIIETSDMITTMPERLAQYSSDTSKINFITPPVNLEPFEISMLWGPFKHNDPAHKWMRKTILSIAKQGQTS</sequence>
<protein>
    <submittedName>
        <fullName evidence="6">DNA-binding transcriptional regulator, LysR family</fullName>
    </submittedName>
</protein>
<dbReference type="Proteomes" id="UP000198862">
    <property type="component" value="Unassembled WGS sequence"/>
</dbReference>
<reference evidence="6 7" key="1">
    <citation type="submission" date="2016-10" db="EMBL/GenBank/DDBJ databases">
        <authorList>
            <person name="de Groot N.N."/>
        </authorList>
    </citation>
    <scope>NUCLEOTIDE SEQUENCE [LARGE SCALE GENOMIC DNA]</scope>
    <source>
        <strain evidence="6 7">DSM 6059</strain>
    </source>
</reference>
<dbReference type="Gene3D" id="1.10.10.10">
    <property type="entry name" value="Winged helix-like DNA-binding domain superfamily/Winged helix DNA-binding domain"/>
    <property type="match status" value="1"/>
</dbReference>
<keyword evidence="2" id="KW-0805">Transcription regulation</keyword>
<evidence type="ECO:0000313" key="6">
    <source>
        <dbReference type="EMBL" id="SFC58286.1"/>
    </source>
</evidence>
<dbReference type="InterPro" id="IPR005119">
    <property type="entry name" value="LysR_subst-bd"/>
</dbReference>
<dbReference type="GO" id="GO:0003677">
    <property type="term" value="F:DNA binding"/>
    <property type="evidence" value="ECO:0007669"/>
    <property type="project" value="UniProtKB-KW"/>
</dbReference>
<dbReference type="InterPro" id="IPR037402">
    <property type="entry name" value="YidZ_PBP2"/>
</dbReference>
<gene>
    <name evidence="6" type="ORF">SAMN02745724_02026</name>
</gene>
<accession>A0A1I1KBZ0</accession>
<dbReference type="InterPro" id="IPR000847">
    <property type="entry name" value="LysR_HTH_N"/>
</dbReference>
<dbReference type="InterPro" id="IPR050389">
    <property type="entry name" value="LysR-type_TF"/>
</dbReference>
<keyword evidence="4" id="KW-0804">Transcription</keyword>
<dbReference type="InterPro" id="IPR036388">
    <property type="entry name" value="WH-like_DNA-bd_sf"/>
</dbReference>
<dbReference type="PROSITE" id="PS50931">
    <property type="entry name" value="HTH_LYSR"/>
    <property type="match status" value="1"/>
</dbReference>
<dbReference type="PANTHER" id="PTHR30118">
    <property type="entry name" value="HTH-TYPE TRANSCRIPTIONAL REGULATOR LEUO-RELATED"/>
    <property type="match status" value="1"/>
</dbReference>
<organism evidence="6 7">
    <name type="scientific">Pseudoalteromonas denitrificans DSM 6059</name>
    <dbReference type="NCBI Taxonomy" id="1123010"/>
    <lineage>
        <taxon>Bacteria</taxon>
        <taxon>Pseudomonadati</taxon>
        <taxon>Pseudomonadota</taxon>
        <taxon>Gammaproteobacteria</taxon>
        <taxon>Alteromonadales</taxon>
        <taxon>Pseudoalteromonadaceae</taxon>
        <taxon>Pseudoalteromonas</taxon>
    </lineage>
</organism>
<keyword evidence="7" id="KW-1185">Reference proteome</keyword>
<dbReference type="GO" id="GO:0003700">
    <property type="term" value="F:DNA-binding transcription factor activity"/>
    <property type="evidence" value="ECO:0007669"/>
    <property type="project" value="InterPro"/>
</dbReference>
<dbReference type="Gene3D" id="3.40.190.10">
    <property type="entry name" value="Periplasmic binding protein-like II"/>
    <property type="match status" value="2"/>
</dbReference>
<dbReference type="InterPro" id="IPR036390">
    <property type="entry name" value="WH_DNA-bd_sf"/>
</dbReference>
<evidence type="ECO:0000256" key="4">
    <source>
        <dbReference type="ARBA" id="ARBA00023163"/>
    </source>
</evidence>
<feature type="domain" description="HTH lysR-type" evidence="5">
    <location>
        <begin position="7"/>
        <end position="64"/>
    </location>
</feature>
<evidence type="ECO:0000259" key="5">
    <source>
        <dbReference type="PROSITE" id="PS50931"/>
    </source>
</evidence>
<evidence type="ECO:0000256" key="1">
    <source>
        <dbReference type="ARBA" id="ARBA00009437"/>
    </source>
</evidence>
<evidence type="ECO:0000313" key="7">
    <source>
        <dbReference type="Proteomes" id="UP000198862"/>
    </source>
</evidence>
<dbReference type="SUPFAM" id="SSF53850">
    <property type="entry name" value="Periplasmic binding protein-like II"/>
    <property type="match status" value="1"/>
</dbReference>
<dbReference type="Pfam" id="PF03466">
    <property type="entry name" value="LysR_substrate"/>
    <property type="match status" value="1"/>
</dbReference>
<comment type="similarity">
    <text evidence="1">Belongs to the LysR transcriptional regulatory family.</text>
</comment>
<dbReference type="PANTHER" id="PTHR30118:SF15">
    <property type="entry name" value="TRANSCRIPTIONAL REGULATORY PROTEIN"/>
    <property type="match status" value="1"/>
</dbReference>
<dbReference type="EMBL" id="FOLO01000012">
    <property type="protein sequence ID" value="SFC58286.1"/>
    <property type="molecule type" value="Genomic_DNA"/>
</dbReference>
<dbReference type="SUPFAM" id="SSF46785">
    <property type="entry name" value="Winged helix' DNA-binding domain"/>
    <property type="match status" value="1"/>
</dbReference>
<dbReference type="AlphaFoldDB" id="A0A1I1KBZ0"/>
<proteinExistence type="inferred from homology"/>
<keyword evidence="3 6" id="KW-0238">DNA-binding</keyword>
<dbReference type="CDD" id="cd08417">
    <property type="entry name" value="PBP2_Nitroaromatics_like"/>
    <property type="match status" value="1"/>
</dbReference>
<evidence type="ECO:0000256" key="2">
    <source>
        <dbReference type="ARBA" id="ARBA00023015"/>
    </source>
</evidence>
<evidence type="ECO:0000256" key="3">
    <source>
        <dbReference type="ARBA" id="ARBA00023125"/>
    </source>
</evidence>
<name>A0A1I1KBZ0_9GAMM</name>